<dbReference type="EMBL" id="DXBV01000034">
    <property type="protein sequence ID" value="HIZ30364.1"/>
    <property type="molecule type" value="Genomic_DNA"/>
</dbReference>
<reference evidence="7" key="2">
    <citation type="submission" date="2021-04" db="EMBL/GenBank/DDBJ databases">
        <authorList>
            <person name="Gilroy R."/>
        </authorList>
    </citation>
    <scope>NUCLEOTIDE SEQUENCE</scope>
    <source>
        <strain evidence="7">ChiGjej4B4-18154</strain>
    </source>
</reference>
<evidence type="ECO:0000313" key="8">
    <source>
        <dbReference type="Proteomes" id="UP000824035"/>
    </source>
</evidence>
<evidence type="ECO:0000256" key="4">
    <source>
        <dbReference type="ARBA" id="ARBA00022989"/>
    </source>
</evidence>
<evidence type="ECO:0000256" key="1">
    <source>
        <dbReference type="ARBA" id="ARBA00004651"/>
    </source>
</evidence>
<dbReference type="RefSeq" id="WP_394967586.1">
    <property type="nucleotide sequence ID" value="NZ_CALXHM010000009.1"/>
</dbReference>
<keyword evidence="3 6" id="KW-0812">Transmembrane</keyword>
<dbReference type="GO" id="GO:0022857">
    <property type="term" value="F:transmembrane transporter activity"/>
    <property type="evidence" value="ECO:0007669"/>
    <property type="project" value="InterPro"/>
</dbReference>
<evidence type="ECO:0000313" key="7">
    <source>
        <dbReference type="EMBL" id="HIZ30364.1"/>
    </source>
</evidence>
<comment type="subcellular location">
    <subcellularLocation>
        <location evidence="1">Cell membrane</location>
        <topology evidence="1">Multi-pass membrane protein</topology>
    </subcellularLocation>
</comment>
<name>A0A9D2E3Q8_9FIRM</name>
<proteinExistence type="predicted"/>
<dbReference type="Proteomes" id="UP000824035">
    <property type="component" value="Unassembled WGS sequence"/>
</dbReference>
<evidence type="ECO:0000256" key="6">
    <source>
        <dbReference type="SAM" id="Phobius"/>
    </source>
</evidence>
<feature type="transmembrane region" description="Helical" evidence="6">
    <location>
        <begin position="197"/>
        <end position="217"/>
    </location>
</feature>
<dbReference type="CDD" id="cd06580">
    <property type="entry name" value="TM_PBP1_transp_TpRbsC_like"/>
    <property type="match status" value="1"/>
</dbReference>
<protein>
    <submittedName>
        <fullName evidence="7">ABC transporter permease</fullName>
    </submittedName>
</protein>
<organism evidence="7 8">
    <name type="scientific">Candidatus Allofournierella merdipullorum</name>
    <dbReference type="NCBI Taxonomy" id="2838595"/>
    <lineage>
        <taxon>Bacteria</taxon>
        <taxon>Bacillati</taxon>
        <taxon>Bacillota</taxon>
        <taxon>Clostridia</taxon>
        <taxon>Eubacteriales</taxon>
        <taxon>Oscillospiraceae</taxon>
        <taxon>Allofournierella</taxon>
    </lineage>
</organism>
<dbReference type="AlphaFoldDB" id="A0A9D2E3Q8"/>
<dbReference type="PANTHER" id="PTHR47089">
    <property type="entry name" value="ABC TRANSPORTER, PERMEASE PROTEIN"/>
    <property type="match status" value="1"/>
</dbReference>
<dbReference type="PANTHER" id="PTHR47089:SF1">
    <property type="entry name" value="GUANOSINE ABC TRANSPORTER PERMEASE PROTEIN NUPP"/>
    <property type="match status" value="1"/>
</dbReference>
<dbReference type="GO" id="GO:0005886">
    <property type="term" value="C:plasma membrane"/>
    <property type="evidence" value="ECO:0007669"/>
    <property type="project" value="UniProtKB-SubCell"/>
</dbReference>
<feature type="transmembrane region" description="Helical" evidence="6">
    <location>
        <begin position="119"/>
        <end position="142"/>
    </location>
</feature>
<evidence type="ECO:0000256" key="2">
    <source>
        <dbReference type="ARBA" id="ARBA00022475"/>
    </source>
</evidence>
<dbReference type="InterPro" id="IPR001851">
    <property type="entry name" value="ABC_transp_permease"/>
</dbReference>
<keyword evidence="2" id="KW-1003">Cell membrane</keyword>
<keyword evidence="5 6" id="KW-0472">Membrane</keyword>
<comment type="caution">
    <text evidence="7">The sequence shown here is derived from an EMBL/GenBank/DDBJ whole genome shotgun (WGS) entry which is preliminary data.</text>
</comment>
<evidence type="ECO:0000256" key="5">
    <source>
        <dbReference type="ARBA" id="ARBA00023136"/>
    </source>
</evidence>
<evidence type="ECO:0000256" key="3">
    <source>
        <dbReference type="ARBA" id="ARBA00022692"/>
    </source>
</evidence>
<accession>A0A9D2E3Q8</accession>
<feature type="transmembrane region" description="Helical" evidence="6">
    <location>
        <begin position="149"/>
        <end position="167"/>
    </location>
</feature>
<dbReference type="Pfam" id="PF02653">
    <property type="entry name" value="BPD_transp_2"/>
    <property type="match status" value="1"/>
</dbReference>
<feature type="transmembrane region" description="Helical" evidence="6">
    <location>
        <begin position="281"/>
        <end position="309"/>
    </location>
</feature>
<feature type="transmembrane region" description="Helical" evidence="6">
    <location>
        <begin position="94"/>
        <end position="113"/>
    </location>
</feature>
<sequence>MKKKNDVQRENRLSRLDGAPLSIISLLISIVISAVILAVSGYNPFEAYSAIIAGAFGSLRGIAQTLTQATPLIFTGLAFTLAKKANLINLGVEGQLYMGALGAAIVGTVDLHLPMVIHLPLAILGGLILGALFGALIGFLKVKFGSNEVVAGVMLNTIATLFVSYLLNGPMLAEGSSVAQTERVVESARLPRIFQSYQLTIAIIIAVIACILVRWFINRTTLGYEIRCVGLNPKAAETAGISIGKVLILSMCISGAIAGMAGASHVLGVDRRLIDGFSSGYGFNGIAVSALAAENPVGVIFAGLVFGVLKAGAMELNRSTGIPTEFVDVIQSMVVIFVSAPLLVKGMLHIKNNYSGKKAAKVAKEA</sequence>
<feature type="transmembrane region" description="Helical" evidence="6">
    <location>
        <begin position="62"/>
        <end position="82"/>
    </location>
</feature>
<keyword evidence="4 6" id="KW-1133">Transmembrane helix</keyword>
<feature type="transmembrane region" description="Helical" evidence="6">
    <location>
        <begin position="21"/>
        <end position="42"/>
    </location>
</feature>
<reference evidence="7" key="1">
    <citation type="journal article" date="2021" name="PeerJ">
        <title>Extensive microbial diversity within the chicken gut microbiome revealed by metagenomics and culture.</title>
        <authorList>
            <person name="Gilroy R."/>
            <person name="Ravi A."/>
            <person name="Getino M."/>
            <person name="Pursley I."/>
            <person name="Horton D.L."/>
            <person name="Alikhan N.F."/>
            <person name="Baker D."/>
            <person name="Gharbi K."/>
            <person name="Hall N."/>
            <person name="Watson M."/>
            <person name="Adriaenssens E.M."/>
            <person name="Foster-Nyarko E."/>
            <person name="Jarju S."/>
            <person name="Secka A."/>
            <person name="Antonio M."/>
            <person name="Oren A."/>
            <person name="Chaudhuri R.R."/>
            <person name="La Ragione R."/>
            <person name="Hildebrand F."/>
            <person name="Pallen M.J."/>
        </authorList>
    </citation>
    <scope>NUCLEOTIDE SEQUENCE</scope>
    <source>
        <strain evidence="7">ChiGjej4B4-18154</strain>
    </source>
</reference>
<gene>
    <name evidence="7" type="ORF">H9813_03900</name>
</gene>